<dbReference type="AlphaFoldDB" id="A0A5N0UIZ1"/>
<dbReference type="PANTHER" id="PTHR39192:SF1">
    <property type="entry name" value="IRON UPTAKE SYSTEM COMPONENT EFEO"/>
    <property type="match status" value="1"/>
</dbReference>
<evidence type="ECO:0000256" key="1">
    <source>
        <dbReference type="ARBA" id="ARBA00004196"/>
    </source>
</evidence>
<dbReference type="InterPro" id="IPR038352">
    <property type="entry name" value="Imelysin_sf"/>
</dbReference>
<dbReference type="CDD" id="cd14656">
    <property type="entry name" value="Imelysin-like_EfeO"/>
    <property type="match status" value="1"/>
</dbReference>
<protein>
    <submittedName>
        <fullName evidence="6">EfeM/EfeO family lipoprotein</fullName>
    </submittedName>
</protein>
<proteinExistence type="inferred from homology"/>
<keyword evidence="7" id="KW-1185">Reference proteome</keyword>
<dbReference type="Proteomes" id="UP000319769">
    <property type="component" value="Unassembled WGS sequence"/>
</dbReference>
<dbReference type="PANTHER" id="PTHR39192">
    <property type="entry name" value="IRON UPTAKE SYSTEM COMPONENT EFEO"/>
    <property type="match status" value="1"/>
</dbReference>
<accession>A0A5N0UIZ1</accession>
<comment type="caution">
    <text evidence="6">The sequence shown here is derived from an EMBL/GenBank/DDBJ whole genome shotgun (WGS) entry which is preliminary data.</text>
</comment>
<evidence type="ECO:0000256" key="4">
    <source>
        <dbReference type="SAM" id="SignalP"/>
    </source>
</evidence>
<dbReference type="OrthoDB" id="7260758at2"/>
<reference evidence="6" key="1">
    <citation type="submission" date="2019-09" db="EMBL/GenBank/DDBJ databases">
        <authorList>
            <person name="Teo W.F.A."/>
            <person name="Duangmal K."/>
        </authorList>
    </citation>
    <scope>NUCLEOTIDE SEQUENCE [LARGE SCALE GENOMIC DNA]</scope>
    <source>
        <strain evidence="6">K81G1</strain>
    </source>
</reference>
<gene>
    <name evidence="6" type="ORF">FPZ12_044255</name>
</gene>
<feature type="domain" description="Imelysin-like" evidence="5">
    <location>
        <begin position="137"/>
        <end position="365"/>
    </location>
</feature>
<feature type="chain" id="PRO_5024307043" evidence="4">
    <location>
        <begin position="22"/>
        <end position="378"/>
    </location>
</feature>
<dbReference type="InterPro" id="IPR018976">
    <property type="entry name" value="Imelysin-like"/>
</dbReference>
<dbReference type="InterPro" id="IPR034981">
    <property type="entry name" value="Imelysin-like_EfeO/Algp7"/>
</dbReference>
<evidence type="ECO:0000256" key="3">
    <source>
        <dbReference type="ARBA" id="ARBA00022729"/>
    </source>
</evidence>
<comment type="subcellular location">
    <subcellularLocation>
        <location evidence="1">Cell envelope</location>
    </subcellularLocation>
</comment>
<dbReference type="Pfam" id="PF09375">
    <property type="entry name" value="Peptidase_M75"/>
    <property type="match status" value="1"/>
</dbReference>
<keyword evidence="6" id="KW-0449">Lipoprotein</keyword>
<evidence type="ECO:0000256" key="2">
    <source>
        <dbReference type="ARBA" id="ARBA00005989"/>
    </source>
</evidence>
<evidence type="ECO:0000313" key="7">
    <source>
        <dbReference type="Proteomes" id="UP000319769"/>
    </source>
</evidence>
<dbReference type="GO" id="GO:0030313">
    <property type="term" value="C:cell envelope"/>
    <property type="evidence" value="ECO:0007669"/>
    <property type="project" value="UniProtKB-SubCell"/>
</dbReference>
<organism evidence="6 7">
    <name type="scientific">Amycolatopsis acidicola</name>
    <dbReference type="NCBI Taxonomy" id="2596893"/>
    <lineage>
        <taxon>Bacteria</taxon>
        <taxon>Bacillati</taxon>
        <taxon>Actinomycetota</taxon>
        <taxon>Actinomycetes</taxon>
        <taxon>Pseudonocardiales</taxon>
        <taxon>Pseudonocardiaceae</taxon>
        <taxon>Amycolatopsis</taxon>
    </lineage>
</organism>
<name>A0A5N0UIZ1_9PSEU</name>
<sequence length="378" mass="39589">MLAVVVLAAVGVVVWRSTARASGGDPVITVSRSSCGQGWTDPKPGTQTFRLRNTGAVTAEADLVDPATGTVFGEVEGIGSGTTRTLEVTLGNGTYAFRCAPEETDPIMGPSVRITGGDERSGAAVVPVTRNDLLKPLQDYKNYVGGGLVTLGTETDALQAAVHSGDRAASEAAWLKAHLTYERLGAAYDAFGDTDGAINGTADGLPGGTADVDFTGFHRLENGLWHNEDMGALAAVADRLASDVHGLGDSFGDLQIDPNDLGLRAHEIMENTLQFELTAHTDYGSGTNLATALANVDGTRAVLDVLRPVLGSRVNMSEVDTWLDRTASALRSAQRPDGGWTPVARLSREQHEKIDGAVSGLTERLAPIAAITSPRRVS</sequence>
<feature type="signal peptide" evidence="4">
    <location>
        <begin position="1"/>
        <end position="21"/>
    </location>
</feature>
<dbReference type="Gene3D" id="1.20.1420.20">
    <property type="entry name" value="M75 peptidase, HXXE motif"/>
    <property type="match status" value="1"/>
</dbReference>
<dbReference type="InterPro" id="IPR050894">
    <property type="entry name" value="EfeM/EfeO_iron_uptake"/>
</dbReference>
<comment type="similarity">
    <text evidence="2">Belongs to the EfeM/EfeO family.</text>
</comment>
<dbReference type="EMBL" id="VMNW02000157">
    <property type="protein sequence ID" value="KAA9148921.1"/>
    <property type="molecule type" value="Genomic_DNA"/>
</dbReference>
<evidence type="ECO:0000259" key="5">
    <source>
        <dbReference type="Pfam" id="PF09375"/>
    </source>
</evidence>
<evidence type="ECO:0000313" key="6">
    <source>
        <dbReference type="EMBL" id="KAA9148921.1"/>
    </source>
</evidence>
<keyword evidence="3 4" id="KW-0732">Signal</keyword>